<feature type="compositionally biased region" description="Polar residues" evidence="1">
    <location>
        <begin position="321"/>
        <end position="334"/>
    </location>
</feature>
<keyword evidence="2" id="KW-1133">Transmembrane helix</keyword>
<keyword evidence="4" id="KW-1185">Reference proteome</keyword>
<accession>A0A6G1KWZ4</accession>
<keyword evidence="2" id="KW-0472">Membrane</keyword>
<dbReference type="OrthoDB" id="10448053at2759"/>
<dbReference type="AlphaFoldDB" id="A0A6G1KWZ4"/>
<gene>
    <name evidence="3" type="ORF">EJ03DRAFT_331727</name>
</gene>
<feature type="region of interest" description="Disordered" evidence="1">
    <location>
        <begin position="239"/>
        <end position="260"/>
    </location>
</feature>
<feature type="transmembrane region" description="Helical" evidence="2">
    <location>
        <begin position="145"/>
        <end position="168"/>
    </location>
</feature>
<organism evidence="3 4">
    <name type="scientific">Teratosphaeria nubilosa</name>
    <dbReference type="NCBI Taxonomy" id="161662"/>
    <lineage>
        <taxon>Eukaryota</taxon>
        <taxon>Fungi</taxon>
        <taxon>Dikarya</taxon>
        <taxon>Ascomycota</taxon>
        <taxon>Pezizomycotina</taxon>
        <taxon>Dothideomycetes</taxon>
        <taxon>Dothideomycetidae</taxon>
        <taxon>Mycosphaerellales</taxon>
        <taxon>Teratosphaeriaceae</taxon>
        <taxon>Teratosphaeria</taxon>
    </lineage>
</organism>
<keyword evidence="2" id="KW-0812">Transmembrane</keyword>
<protein>
    <submittedName>
        <fullName evidence="3">Uncharacterized protein</fullName>
    </submittedName>
</protein>
<sequence>MADPFLLARQGDAVSSFVRSILASQSAAAESAAESAISAASDYLSASRPTATNTNPYDNAAAAAAAAATATDDAITAPLDLGTSTTADLAATATAATNKATLEGVYPAYIPASATSTAGQASETSTFVPLADEIHGGPSGMTRGALAAAIIVPIIFASLALFLAYLFLRRRHNRKLSGQHNRLPSASAFFEKGNTRTSLQPLSPIVANTERNSAYFTGLDTSTSAAGSRGVSGEYYPAATGTHRRGGSDASTIGSDPPPPYKAMNASGRTSSTTVDPLAVAFDPSRNNRYNYVLPEIPSITREDSNSPFTDAAEISPLPNSPSNNTLRPTTSRTVSARSFSSTLYSDNASVHSAMAQRMSVVPIVVDRTSEDGSTAPVSPELSVGDPFEDVVVFGRRGSDSGVSTLRSFER</sequence>
<name>A0A6G1KWZ4_9PEZI</name>
<evidence type="ECO:0000313" key="4">
    <source>
        <dbReference type="Proteomes" id="UP000799436"/>
    </source>
</evidence>
<evidence type="ECO:0000313" key="3">
    <source>
        <dbReference type="EMBL" id="KAF2764564.1"/>
    </source>
</evidence>
<evidence type="ECO:0000256" key="1">
    <source>
        <dbReference type="SAM" id="MobiDB-lite"/>
    </source>
</evidence>
<proteinExistence type="predicted"/>
<evidence type="ECO:0000256" key="2">
    <source>
        <dbReference type="SAM" id="Phobius"/>
    </source>
</evidence>
<feature type="region of interest" description="Disordered" evidence="1">
    <location>
        <begin position="302"/>
        <end position="334"/>
    </location>
</feature>
<dbReference type="Proteomes" id="UP000799436">
    <property type="component" value="Unassembled WGS sequence"/>
</dbReference>
<dbReference type="EMBL" id="ML995917">
    <property type="protein sequence ID" value="KAF2764564.1"/>
    <property type="molecule type" value="Genomic_DNA"/>
</dbReference>
<reference evidence="3" key="1">
    <citation type="journal article" date="2020" name="Stud. Mycol.">
        <title>101 Dothideomycetes genomes: a test case for predicting lifestyles and emergence of pathogens.</title>
        <authorList>
            <person name="Haridas S."/>
            <person name="Albert R."/>
            <person name="Binder M."/>
            <person name="Bloem J."/>
            <person name="Labutti K."/>
            <person name="Salamov A."/>
            <person name="Andreopoulos B."/>
            <person name="Baker S."/>
            <person name="Barry K."/>
            <person name="Bills G."/>
            <person name="Bluhm B."/>
            <person name="Cannon C."/>
            <person name="Castanera R."/>
            <person name="Culley D."/>
            <person name="Daum C."/>
            <person name="Ezra D."/>
            <person name="Gonzalez J."/>
            <person name="Henrissat B."/>
            <person name="Kuo A."/>
            <person name="Liang C."/>
            <person name="Lipzen A."/>
            <person name="Lutzoni F."/>
            <person name="Magnuson J."/>
            <person name="Mondo S."/>
            <person name="Nolan M."/>
            <person name="Ohm R."/>
            <person name="Pangilinan J."/>
            <person name="Park H.-J."/>
            <person name="Ramirez L."/>
            <person name="Alfaro M."/>
            <person name="Sun H."/>
            <person name="Tritt A."/>
            <person name="Yoshinaga Y."/>
            <person name="Zwiers L.-H."/>
            <person name="Turgeon B."/>
            <person name="Goodwin S."/>
            <person name="Spatafora J."/>
            <person name="Crous P."/>
            <person name="Grigoriev I."/>
        </authorList>
    </citation>
    <scope>NUCLEOTIDE SEQUENCE</scope>
    <source>
        <strain evidence="3">CBS 116005</strain>
    </source>
</reference>